<evidence type="ECO:0000313" key="1">
    <source>
        <dbReference type="EMBL" id="KAF7780979.1"/>
    </source>
</evidence>
<dbReference type="EMBL" id="AHCD03000044">
    <property type="protein sequence ID" value="KAF7780979.1"/>
    <property type="molecule type" value="Genomic_DNA"/>
</dbReference>
<evidence type="ECO:0000313" key="2">
    <source>
        <dbReference type="Proteomes" id="UP000016480"/>
    </source>
</evidence>
<reference evidence="1 2" key="1">
    <citation type="journal article" date="2012" name="J. Bacteriol.">
        <title>Genome sequence of the cycloprodigiosin-producing bacterial strain Pseudoalteromonas rubra ATCC 29570(T).</title>
        <authorList>
            <person name="Xie B.B."/>
            <person name="Shu Y.L."/>
            <person name="Qin Q.L."/>
            <person name="Rong J.C."/>
            <person name="Zhang X.Y."/>
            <person name="Chen X.L."/>
            <person name="Zhou B.C."/>
            <person name="Zhang Y.Z."/>
        </authorList>
    </citation>
    <scope>NUCLEOTIDE SEQUENCE [LARGE SCALE GENOMIC DNA]</scope>
    <source>
        <strain evidence="1 2">DSM 6842</strain>
    </source>
</reference>
<name>A0A8T0BYL4_9GAMM</name>
<organism evidence="1 2">
    <name type="scientific">Pseudoalteromonas rubra</name>
    <dbReference type="NCBI Taxonomy" id="43658"/>
    <lineage>
        <taxon>Bacteria</taxon>
        <taxon>Pseudomonadati</taxon>
        <taxon>Pseudomonadota</taxon>
        <taxon>Gammaproteobacteria</taxon>
        <taxon>Alteromonadales</taxon>
        <taxon>Pseudoalteromonadaceae</taxon>
        <taxon>Pseudoalteromonas</taxon>
    </lineage>
</organism>
<dbReference type="Proteomes" id="UP000016480">
    <property type="component" value="Unassembled WGS sequence"/>
</dbReference>
<comment type="caution">
    <text evidence="1">The sequence shown here is derived from an EMBL/GenBank/DDBJ whole genome shotgun (WGS) entry which is preliminary data.</text>
</comment>
<accession>A0A8T0BYL4</accession>
<protein>
    <submittedName>
        <fullName evidence="1">Uncharacterized protein</fullName>
    </submittedName>
</protein>
<gene>
    <name evidence="1" type="ORF">PRUB_b0048</name>
</gene>
<proteinExistence type="predicted"/>
<dbReference type="AlphaFoldDB" id="A0A8T0BYL4"/>
<sequence>MTAAAINEYAMRFIIYSELVATIATVIVIKRTTGWGEPVTDTLLKH</sequence>